<dbReference type="PANTHER" id="PTHR43883:SF1">
    <property type="entry name" value="GLUCONOKINASE"/>
    <property type="match status" value="1"/>
</dbReference>
<reference evidence="3" key="1">
    <citation type="submission" date="2023-06" db="EMBL/GenBank/DDBJ databases">
        <title>Survivors Of The Sea: Transcriptome response of Skeletonema marinoi to long-term dormancy.</title>
        <authorList>
            <person name="Pinder M.I.M."/>
            <person name="Kourtchenko O."/>
            <person name="Robertson E.K."/>
            <person name="Larsson T."/>
            <person name="Maumus F."/>
            <person name="Osuna-Cruz C.M."/>
            <person name="Vancaester E."/>
            <person name="Stenow R."/>
            <person name="Vandepoele K."/>
            <person name="Ploug H."/>
            <person name="Bruchert V."/>
            <person name="Godhe A."/>
            <person name="Topel M."/>
        </authorList>
    </citation>
    <scope>NUCLEOTIDE SEQUENCE</scope>
    <source>
        <strain evidence="3">R05AC</strain>
    </source>
</reference>
<name>A0AAD8XVW1_9STRA</name>
<dbReference type="SUPFAM" id="SSF52799">
    <property type="entry name" value="(Phosphotyrosine protein) phosphatases II"/>
    <property type="match status" value="1"/>
</dbReference>
<proteinExistence type="predicted"/>
<dbReference type="Proteomes" id="UP001224775">
    <property type="component" value="Unassembled WGS sequence"/>
</dbReference>
<dbReference type="PANTHER" id="PTHR43883">
    <property type="entry name" value="SLR0207 PROTEIN"/>
    <property type="match status" value="1"/>
</dbReference>
<dbReference type="AlphaFoldDB" id="A0AAD8XVW1"/>
<accession>A0AAD8XVW1</accession>
<dbReference type="Gene3D" id="3.90.190.10">
    <property type="entry name" value="Protein tyrosine phosphatase superfamily"/>
    <property type="match status" value="1"/>
</dbReference>
<gene>
    <name evidence="3" type="ORF">QTG54_014802</name>
</gene>
<dbReference type="InterPro" id="IPR021122">
    <property type="entry name" value="RNA_ligase_dom_REL/Rnl2"/>
</dbReference>
<dbReference type="InterPro" id="IPR003595">
    <property type="entry name" value="Tyr_Pase_cat"/>
</dbReference>
<dbReference type="GO" id="GO:0016791">
    <property type="term" value="F:phosphatase activity"/>
    <property type="evidence" value="ECO:0007669"/>
    <property type="project" value="UniProtKB-ARBA"/>
</dbReference>
<dbReference type="SMART" id="SM00404">
    <property type="entry name" value="PTPc_motif"/>
    <property type="match status" value="1"/>
</dbReference>
<dbReference type="PROSITE" id="PS00383">
    <property type="entry name" value="TYR_PHOSPHATASE_1"/>
    <property type="match status" value="1"/>
</dbReference>
<dbReference type="Gene3D" id="3.30.470.30">
    <property type="entry name" value="DNA ligase/mRNA capping enzyme"/>
    <property type="match status" value="1"/>
</dbReference>
<dbReference type="Pfam" id="PF22784">
    <property type="entry name" value="PTP-SAK"/>
    <property type="match status" value="1"/>
</dbReference>
<dbReference type="InterPro" id="IPR027417">
    <property type="entry name" value="P-loop_NTPase"/>
</dbReference>
<sequence length="707" mass="81543">MAPKEKKLTNFDVPQYELPIELYDLGIGRKQDGHNTVYYVVIISPQLEKLRAELQLPHYHYDFHITLGFTQSDIHDVPKGLSTLWMKSNHYAITLHQILEEGPVELPARALRDMGYLVGALFLFKCVVKSMELKERYNYVRDEVLCREYKQLVSGEDYGDRLVKILNRLSGRTQQPCGKPVDFYTYEIQDGVYQFKTYEMPRNFSFVSEKVAGASKPNDEQQWDAFEAMGVTDVITVMEMPMPVSLHRTRKLNSHFYEVDDRTPPTKQQMLQMMQVIDESEGKVVVHCLGGVGRTATVIVAYLMWSEEVSKFEGKQRLVGRKTILSQVQEDFLTDWYRVCREQTKLNVKLPPIIMMVGYPASGKSTFSKAMADASDSITRINQDEMGRNQCESLAGRTKASGGTVVLDRSVGRMSMEDHEERESSWYQAWGGLRIMEGLRDTLEPPTNGERFDQVIELKGIEQANQLLKEWGCIVPASPSWAGHQIIKFPRTRHVVNLGAATRDDLIMAEGEQKKYLNNPIYVEEKVDGANLGISIHNNQIHLQNRSHYITSKYHEQFKSIDKWLYQHSQDLWTVLEPDRHILHGEWMYACHSIPYERLPGYFIAFDLYDQYEGKFWSRTRLEEVLSTTQIPIVPLMEHKTIKTAAELKALVQRHSQFHDGRVEGAYCRIMDDKNEWLAGRAKIVRTDFLAGNEHWTRGGIRPNQLA</sequence>
<dbReference type="InterPro" id="IPR052732">
    <property type="entry name" value="Cell-binding_unc_protein"/>
</dbReference>
<evidence type="ECO:0000259" key="2">
    <source>
        <dbReference type="PROSITE" id="PS50056"/>
    </source>
</evidence>
<organism evidence="3 4">
    <name type="scientific">Skeletonema marinoi</name>
    <dbReference type="NCBI Taxonomy" id="267567"/>
    <lineage>
        <taxon>Eukaryota</taxon>
        <taxon>Sar</taxon>
        <taxon>Stramenopiles</taxon>
        <taxon>Ochrophyta</taxon>
        <taxon>Bacillariophyta</taxon>
        <taxon>Coscinodiscophyceae</taxon>
        <taxon>Thalassiosirophycidae</taxon>
        <taxon>Thalassiosirales</taxon>
        <taxon>Skeletonemataceae</taxon>
        <taxon>Skeletonema</taxon>
        <taxon>Skeletonema marinoi-dohrnii complex</taxon>
    </lineage>
</organism>
<dbReference type="EMBL" id="JATAAI010000038">
    <property type="protein sequence ID" value="KAK1734554.1"/>
    <property type="molecule type" value="Genomic_DNA"/>
</dbReference>
<dbReference type="SUPFAM" id="SSF52540">
    <property type="entry name" value="P-loop containing nucleoside triphosphate hydrolases"/>
    <property type="match status" value="1"/>
</dbReference>
<dbReference type="Gene3D" id="3.40.50.300">
    <property type="entry name" value="P-loop containing nucleotide triphosphate hydrolases"/>
    <property type="match status" value="1"/>
</dbReference>
<evidence type="ECO:0000313" key="4">
    <source>
        <dbReference type="Proteomes" id="UP001224775"/>
    </source>
</evidence>
<dbReference type="Pfam" id="PF09414">
    <property type="entry name" value="RNA_ligase"/>
    <property type="match status" value="1"/>
</dbReference>
<dbReference type="InterPro" id="IPR029021">
    <property type="entry name" value="Prot-tyrosine_phosphatase-like"/>
</dbReference>
<evidence type="ECO:0000313" key="3">
    <source>
        <dbReference type="EMBL" id="KAK1734554.1"/>
    </source>
</evidence>
<comment type="caution">
    <text evidence="3">The sequence shown here is derived from an EMBL/GenBank/DDBJ whole genome shotgun (WGS) entry which is preliminary data.</text>
</comment>
<dbReference type="InterPro" id="IPR016130">
    <property type="entry name" value="Tyr_Pase_AS"/>
</dbReference>
<feature type="domain" description="Tyrosine specific protein phosphatases" evidence="2">
    <location>
        <begin position="268"/>
        <end position="333"/>
    </location>
</feature>
<keyword evidence="1 3" id="KW-0378">Hydrolase</keyword>
<dbReference type="InterPro" id="IPR057023">
    <property type="entry name" value="PTP-SAK"/>
</dbReference>
<protein>
    <submittedName>
        <fullName evidence="3">Phosphatase</fullName>
        <ecNumber evidence="3">3.1.3.-</ecNumber>
    </submittedName>
</protein>
<evidence type="ECO:0000256" key="1">
    <source>
        <dbReference type="ARBA" id="ARBA00022801"/>
    </source>
</evidence>
<dbReference type="PROSITE" id="PS50056">
    <property type="entry name" value="TYR_PHOSPHATASE_2"/>
    <property type="match status" value="1"/>
</dbReference>
<dbReference type="InterPro" id="IPR054498">
    <property type="entry name" value="2H-SAK"/>
</dbReference>
<dbReference type="EC" id="3.1.3.-" evidence="3"/>
<dbReference type="Pfam" id="PF22547">
    <property type="entry name" value="2H-SAK"/>
    <property type="match status" value="1"/>
</dbReference>
<keyword evidence="4" id="KW-1185">Reference proteome</keyword>
<dbReference type="InterPro" id="IPR000387">
    <property type="entry name" value="Tyr_Pase_dom"/>
</dbReference>
<dbReference type="SUPFAM" id="SSF56091">
    <property type="entry name" value="DNA ligase/mRNA capping enzyme, catalytic domain"/>
    <property type="match status" value="1"/>
</dbReference>